<dbReference type="EC" id="1.1.1.-" evidence="3"/>
<reference evidence="3 4" key="1">
    <citation type="submission" date="2019-02" db="EMBL/GenBank/DDBJ databases">
        <title>Deep-cultivation of Planctomycetes and their phenomic and genomic characterization uncovers novel biology.</title>
        <authorList>
            <person name="Wiegand S."/>
            <person name="Jogler M."/>
            <person name="Boedeker C."/>
            <person name="Pinto D."/>
            <person name="Vollmers J."/>
            <person name="Rivas-Marin E."/>
            <person name="Kohn T."/>
            <person name="Peeters S.H."/>
            <person name="Heuer A."/>
            <person name="Rast P."/>
            <person name="Oberbeckmann S."/>
            <person name="Bunk B."/>
            <person name="Jeske O."/>
            <person name="Meyerdierks A."/>
            <person name="Storesund J.E."/>
            <person name="Kallscheuer N."/>
            <person name="Luecker S."/>
            <person name="Lage O.M."/>
            <person name="Pohl T."/>
            <person name="Merkel B.J."/>
            <person name="Hornburger P."/>
            <person name="Mueller R.-W."/>
            <person name="Bruemmer F."/>
            <person name="Labrenz M."/>
            <person name="Spormann A.M."/>
            <person name="Op den Camp H."/>
            <person name="Overmann J."/>
            <person name="Amann R."/>
            <person name="Jetten M.S.M."/>
            <person name="Mascher T."/>
            <person name="Medema M.H."/>
            <person name="Devos D.P."/>
            <person name="Kaster A.-K."/>
            <person name="Ovreas L."/>
            <person name="Rohde M."/>
            <person name="Galperin M.Y."/>
            <person name="Jogler C."/>
        </authorList>
    </citation>
    <scope>NUCLEOTIDE SEQUENCE [LARGE SCALE GENOMIC DNA]</scope>
    <source>
        <strain evidence="3 4">Mal48</strain>
    </source>
</reference>
<dbReference type="InterPro" id="IPR036111">
    <property type="entry name" value="Mal/L-sulfo/L-lacto_DH-like_sf"/>
</dbReference>
<dbReference type="InterPro" id="IPR043143">
    <property type="entry name" value="Mal/L-sulf/L-lact_DH-like_NADP"/>
</dbReference>
<dbReference type="Gene3D" id="3.30.1370.60">
    <property type="entry name" value="Hypothetical oxidoreductase yiak, domain 2"/>
    <property type="match status" value="1"/>
</dbReference>
<dbReference type="InterPro" id="IPR043144">
    <property type="entry name" value="Mal/L-sulf/L-lact_DH-like_ah"/>
</dbReference>
<protein>
    <submittedName>
        <fullName evidence="3">Putative oxidoreductase YjmC</fullName>
        <ecNumber evidence="3">1.1.1.-</ecNumber>
    </submittedName>
</protein>
<dbReference type="EMBL" id="CP036267">
    <property type="protein sequence ID" value="QDT34545.1"/>
    <property type="molecule type" value="Genomic_DNA"/>
</dbReference>
<evidence type="ECO:0000313" key="3">
    <source>
        <dbReference type="EMBL" id="QDT34545.1"/>
    </source>
</evidence>
<dbReference type="AlphaFoldDB" id="A0A517QSF9"/>
<accession>A0A517QSF9</accession>
<keyword evidence="4" id="KW-1185">Reference proteome</keyword>
<dbReference type="OrthoDB" id="9769447at2"/>
<dbReference type="GO" id="GO:0016491">
    <property type="term" value="F:oxidoreductase activity"/>
    <property type="evidence" value="ECO:0007669"/>
    <property type="project" value="UniProtKB-KW"/>
</dbReference>
<dbReference type="Gene3D" id="1.10.1530.10">
    <property type="match status" value="1"/>
</dbReference>
<evidence type="ECO:0000313" key="4">
    <source>
        <dbReference type="Proteomes" id="UP000315724"/>
    </source>
</evidence>
<dbReference type="KEGG" id="tpol:Mal48_38070"/>
<dbReference type="InterPro" id="IPR003767">
    <property type="entry name" value="Malate/L-lactate_DH-like"/>
</dbReference>
<keyword evidence="2 3" id="KW-0560">Oxidoreductase</keyword>
<organism evidence="3 4">
    <name type="scientific">Thalassoglobus polymorphus</name>
    <dbReference type="NCBI Taxonomy" id="2527994"/>
    <lineage>
        <taxon>Bacteria</taxon>
        <taxon>Pseudomonadati</taxon>
        <taxon>Planctomycetota</taxon>
        <taxon>Planctomycetia</taxon>
        <taxon>Planctomycetales</taxon>
        <taxon>Planctomycetaceae</taxon>
        <taxon>Thalassoglobus</taxon>
    </lineage>
</organism>
<dbReference type="PANTHER" id="PTHR11091">
    <property type="entry name" value="OXIDOREDUCTASE-RELATED"/>
    <property type="match status" value="1"/>
</dbReference>
<evidence type="ECO:0000256" key="2">
    <source>
        <dbReference type="ARBA" id="ARBA00023002"/>
    </source>
</evidence>
<comment type="similarity">
    <text evidence="1">Belongs to the LDH2/MDH2 oxidoreductase family.</text>
</comment>
<dbReference type="Pfam" id="PF02615">
    <property type="entry name" value="Ldh_2"/>
    <property type="match status" value="1"/>
</dbReference>
<proteinExistence type="inferred from homology"/>
<dbReference type="SUPFAM" id="SSF89733">
    <property type="entry name" value="L-sulfolactate dehydrogenase-like"/>
    <property type="match status" value="1"/>
</dbReference>
<sequence>MTQSIPFPSDPSQEVRLTSEKLTPVLEAMFVKKSMFQFDASVAVKRMLEADLYGIPSHGAGRICEYIDAIDLGDIDPRARVLVLNENDVMTVMDGSRSIGHVAATKAIESASAKAKASGVGVTALSNSQTLGAASVYVRLAVEQGLIAICMSSTGGATVAAPGTKSGAVGNAAFSYGVPIQNGAPVIFDSACGASSWGKLRLLQQYGLPIPAGIAFDETGEEATTLEAAKVLQSGGKELGYGLSLLCSILAGPLSVGRMPIKKTRSDSAEDSQHFFIVFDISSFQDPDRFHKHLNAGLDEIRELPPENPGDPVRIPGDRSQQCFQNYSQNGIPFHRSTIDEIRARAEQLGVVVEW</sequence>
<evidence type="ECO:0000256" key="1">
    <source>
        <dbReference type="ARBA" id="ARBA00006056"/>
    </source>
</evidence>
<name>A0A517QSF9_9PLAN</name>
<dbReference type="RefSeq" id="WP_145202644.1">
    <property type="nucleotide sequence ID" value="NZ_CP036267.1"/>
</dbReference>
<dbReference type="PANTHER" id="PTHR11091:SF0">
    <property type="entry name" value="MALATE DEHYDROGENASE"/>
    <property type="match status" value="1"/>
</dbReference>
<gene>
    <name evidence="3" type="primary">yjmC</name>
    <name evidence="3" type="ORF">Mal48_38070</name>
</gene>
<dbReference type="Proteomes" id="UP000315724">
    <property type="component" value="Chromosome"/>
</dbReference>